<evidence type="ECO:0000256" key="4">
    <source>
        <dbReference type="ARBA" id="ARBA00022833"/>
    </source>
</evidence>
<dbReference type="InterPro" id="IPR013785">
    <property type="entry name" value="Aldolase_TIM"/>
</dbReference>
<dbReference type="InterPro" id="IPR008567">
    <property type="entry name" value="BKACE"/>
</dbReference>
<name>A0A6J7ICR5_9ZZZZ</name>
<evidence type="ECO:0000313" key="5">
    <source>
        <dbReference type="EMBL" id="CAB4928988.1"/>
    </source>
</evidence>
<gene>
    <name evidence="5" type="ORF">UFOPK3674_01039</name>
</gene>
<evidence type="ECO:0000256" key="3">
    <source>
        <dbReference type="ARBA" id="ARBA00022723"/>
    </source>
</evidence>
<dbReference type="PANTHER" id="PTHR37418">
    <property type="entry name" value="3-KETO-5-AMINOHEXANOATE CLEAVAGE ENZYME-RELATED"/>
    <property type="match status" value="1"/>
</dbReference>
<keyword evidence="2" id="KW-0808">Transferase</keyword>
<sequence length="310" mass="33682">MGDLCIIELRANESARRTADRPHVPLTPDEIVADACEAAAAGASILHFHARDPQSGRTVSDPAVIGDVAARVRQQTGMVIHPTLGGPGDQDPARRTLHIAQLRRDPARRADLVPVDFGSMNFDLWDADARRFRSDHRVYLNPRGALTEVLGRLRDLAVPVVAVCWSVGQVRTARRFQEMGLLERPFWQLFFTGPEMPDGMAPTRTGLEAMVEQVPAGEPWSVALWGADALELATWAIELGGHVSTGLGDWRYARLGTPRNADIVAELAQVARGLGRTVASAYDARELLRLPDVGTAAPHDPSISQGAHQP</sequence>
<dbReference type="EMBL" id="CAFBMX010000004">
    <property type="protein sequence ID" value="CAB4928988.1"/>
    <property type="molecule type" value="Genomic_DNA"/>
</dbReference>
<keyword evidence="3" id="KW-0479">Metal-binding</keyword>
<dbReference type="Gene3D" id="3.20.20.70">
    <property type="entry name" value="Aldolase class I"/>
    <property type="match status" value="1"/>
</dbReference>
<organism evidence="5">
    <name type="scientific">freshwater metagenome</name>
    <dbReference type="NCBI Taxonomy" id="449393"/>
    <lineage>
        <taxon>unclassified sequences</taxon>
        <taxon>metagenomes</taxon>
        <taxon>ecological metagenomes</taxon>
    </lineage>
</organism>
<dbReference type="Pfam" id="PF05853">
    <property type="entry name" value="BKACE"/>
    <property type="match status" value="1"/>
</dbReference>
<accession>A0A6J7ICR5</accession>
<protein>
    <submittedName>
        <fullName evidence="5">Unannotated protein</fullName>
    </submittedName>
</protein>
<evidence type="ECO:0000256" key="2">
    <source>
        <dbReference type="ARBA" id="ARBA00022679"/>
    </source>
</evidence>
<keyword evidence="4" id="KW-0862">Zinc</keyword>
<dbReference type="AlphaFoldDB" id="A0A6J7ICR5"/>
<comment type="cofactor">
    <cofactor evidence="1">
        <name>Zn(2+)</name>
        <dbReference type="ChEBI" id="CHEBI:29105"/>
    </cofactor>
</comment>
<proteinExistence type="predicted"/>
<dbReference type="PANTHER" id="PTHR37418:SF2">
    <property type="entry name" value="3-KETO-5-AMINOHEXANOATE CLEAVAGE ENZYME"/>
    <property type="match status" value="1"/>
</dbReference>
<dbReference type="GO" id="GO:0043720">
    <property type="term" value="F:3-keto-5-aminohexanoate cleavage activity"/>
    <property type="evidence" value="ECO:0007669"/>
    <property type="project" value="InterPro"/>
</dbReference>
<evidence type="ECO:0000256" key="1">
    <source>
        <dbReference type="ARBA" id="ARBA00001947"/>
    </source>
</evidence>
<dbReference type="GO" id="GO:0046872">
    <property type="term" value="F:metal ion binding"/>
    <property type="evidence" value="ECO:0007669"/>
    <property type="project" value="UniProtKB-KW"/>
</dbReference>
<reference evidence="5" key="1">
    <citation type="submission" date="2020-05" db="EMBL/GenBank/DDBJ databases">
        <authorList>
            <person name="Chiriac C."/>
            <person name="Salcher M."/>
            <person name="Ghai R."/>
            <person name="Kavagutti S V."/>
        </authorList>
    </citation>
    <scope>NUCLEOTIDE SEQUENCE</scope>
</reference>